<name>A0A183IUV5_9BILA</name>
<dbReference type="WBParaSite" id="SBAD_0000768001-mRNA-1">
    <property type="protein sequence ID" value="SBAD_0000768001-mRNA-1"/>
    <property type="gene ID" value="SBAD_0000768001"/>
</dbReference>
<dbReference type="AlphaFoldDB" id="A0A183IUV5"/>
<sequence>MLLKWAFLDESLALHIWTWSGILASGRALEYSLCFSRLKSHSCDDLAVVANASRKGGYAIVPCKSDRQQAQRTAKINLVQTYGRSLFQTPFVFCRSSDSDTESGTLEALPDVSASATRKEKRRWKMKNKAFQIILMQ</sequence>
<evidence type="ECO:0000313" key="2">
    <source>
        <dbReference type="Proteomes" id="UP000270296"/>
    </source>
</evidence>
<keyword evidence="2" id="KW-1185">Reference proteome</keyword>
<accession>A0A183IUV5</accession>
<evidence type="ECO:0000313" key="1">
    <source>
        <dbReference type="EMBL" id="VDP12985.1"/>
    </source>
</evidence>
<gene>
    <name evidence="1" type="ORF">SBAD_LOCUS7403</name>
</gene>
<dbReference type="Proteomes" id="UP000270296">
    <property type="component" value="Unassembled WGS sequence"/>
</dbReference>
<evidence type="ECO:0000313" key="3">
    <source>
        <dbReference type="WBParaSite" id="SBAD_0000768001-mRNA-1"/>
    </source>
</evidence>
<proteinExistence type="predicted"/>
<dbReference type="EMBL" id="UZAM01010588">
    <property type="protein sequence ID" value="VDP12985.1"/>
    <property type="molecule type" value="Genomic_DNA"/>
</dbReference>
<protein>
    <submittedName>
        <fullName evidence="3">POPLD domain-containing protein</fullName>
    </submittedName>
</protein>
<reference evidence="3" key="1">
    <citation type="submission" date="2016-06" db="UniProtKB">
        <authorList>
            <consortium name="WormBaseParasite"/>
        </authorList>
    </citation>
    <scope>IDENTIFICATION</scope>
</reference>
<organism evidence="3">
    <name type="scientific">Soboliphyme baturini</name>
    <dbReference type="NCBI Taxonomy" id="241478"/>
    <lineage>
        <taxon>Eukaryota</taxon>
        <taxon>Metazoa</taxon>
        <taxon>Ecdysozoa</taxon>
        <taxon>Nematoda</taxon>
        <taxon>Enoplea</taxon>
        <taxon>Dorylaimia</taxon>
        <taxon>Dioctophymatida</taxon>
        <taxon>Dioctophymatoidea</taxon>
        <taxon>Soboliphymatidae</taxon>
        <taxon>Soboliphyme</taxon>
    </lineage>
</organism>
<reference evidence="1 2" key="2">
    <citation type="submission" date="2018-11" db="EMBL/GenBank/DDBJ databases">
        <authorList>
            <consortium name="Pathogen Informatics"/>
        </authorList>
    </citation>
    <scope>NUCLEOTIDE SEQUENCE [LARGE SCALE GENOMIC DNA]</scope>
</reference>